<dbReference type="InterPro" id="IPR032808">
    <property type="entry name" value="DoxX"/>
</dbReference>
<evidence type="ECO:0000313" key="7">
    <source>
        <dbReference type="Proteomes" id="UP000055590"/>
    </source>
</evidence>
<dbReference type="STRING" id="1391653.AKJ08_2963"/>
<dbReference type="Proteomes" id="UP000055590">
    <property type="component" value="Chromosome"/>
</dbReference>
<dbReference type="OrthoDB" id="9811373at2"/>
<dbReference type="AlphaFoldDB" id="A0A0K1PGN0"/>
<name>A0A0K1PGN0_9BACT</name>
<keyword evidence="7" id="KW-1185">Reference proteome</keyword>
<keyword evidence="2 5" id="KW-0812">Transmembrane</keyword>
<dbReference type="Pfam" id="PF13564">
    <property type="entry name" value="DoxX_2"/>
    <property type="match status" value="1"/>
</dbReference>
<accession>A0A0K1PGN0</accession>
<evidence type="ECO:0000256" key="1">
    <source>
        <dbReference type="ARBA" id="ARBA00004141"/>
    </source>
</evidence>
<feature type="transmembrane region" description="Helical" evidence="5">
    <location>
        <begin position="63"/>
        <end position="81"/>
    </location>
</feature>
<evidence type="ECO:0000313" key="6">
    <source>
        <dbReference type="EMBL" id="AKU92576.1"/>
    </source>
</evidence>
<organism evidence="6 7">
    <name type="scientific">Vulgatibacter incomptus</name>
    <dbReference type="NCBI Taxonomy" id="1391653"/>
    <lineage>
        <taxon>Bacteria</taxon>
        <taxon>Pseudomonadati</taxon>
        <taxon>Myxococcota</taxon>
        <taxon>Myxococcia</taxon>
        <taxon>Myxococcales</taxon>
        <taxon>Cystobacterineae</taxon>
        <taxon>Vulgatibacteraceae</taxon>
        <taxon>Vulgatibacter</taxon>
    </lineage>
</organism>
<proteinExistence type="predicted"/>
<comment type="subcellular location">
    <subcellularLocation>
        <location evidence="1">Membrane</location>
        <topology evidence="1">Multi-pass membrane protein</topology>
    </subcellularLocation>
</comment>
<dbReference type="GO" id="GO:0016020">
    <property type="term" value="C:membrane"/>
    <property type="evidence" value="ECO:0007669"/>
    <property type="project" value="UniProtKB-SubCell"/>
</dbReference>
<feature type="transmembrane region" description="Helical" evidence="5">
    <location>
        <begin position="86"/>
        <end position="104"/>
    </location>
</feature>
<dbReference type="EMBL" id="CP012332">
    <property type="protein sequence ID" value="AKU92576.1"/>
    <property type="molecule type" value="Genomic_DNA"/>
</dbReference>
<sequence length="146" mass="15741">MTTSSAESARARSLPATPSMAALWTGRVLQGLAVAFLTFDVAIKISLSHQAIEGTVDLGYPSHSVLPIGLIGLACLVLYLIPRTAILGAVLWTGYFGGAIATHLRLANPLATHTLFPIYIAVLVWGGLWLRDERLRALLPLRRAKR</sequence>
<evidence type="ECO:0000256" key="2">
    <source>
        <dbReference type="ARBA" id="ARBA00022692"/>
    </source>
</evidence>
<keyword evidence="4 5" id="KW-0472">Membrane</keyword>
<protein>
    <submittedName>
        <fullName evidence="6">Arginine/ornithine antiporter ArcD</fullName>
    </submittedName>
</protein>
<feature type="transmembrane region" description="Helical" evidence="5">
    <location>
        <begin position="110"/>
        <end position="130"/>
    </location>
</feature>
<gene>
    <name evidence="6" type="ORF">AKJ08_2963</name>
</gene>
<reference evidence="6 7" key="1">
    <citation type="submission" date="2015-08" db="EMBL/GenBank/DDBJ databases">
        <authorList>
            <person name="Babu N.S."/>
            <person name="Beckwith C.J."/>
            <person name="Beseler K.G."/>
            <person name="Brison A."/>
            <person name="Carone J.V."/>
            <person name="Caskin T.P."/>
            <person name="Diamond M."/>
            <person name="Durham M.E."/>
            <person name="Foxe J.M."/>
            <person name="Go M."/>
            <person name="Henderson B.A."/>
            <person name="Jones I.B."/>
            <person name="McGettigan J.A."/>
            <person name="Micheletti S.J."/>
            <person name="Nasrallah M.E."/>
            <person name="Ortiz D."/>
            <person name="Piller C.R."/>
            <person name="Privatt S.R."/>
            <person name="Schneider S.L."/>
            <person name="Sharp S."/>
            <person name="Smith T.C."/>
            <person name="Stanton J.D."/>
            <person name="Ullery H.E."/>
            <person name="Wilson R.J."/>
            <person name="Serrano M.G."/>
            <person name="Buck G."/>
            <person name="Lee V."/>
            <person name="Wang Y."/>
            <person name="Carvalho R."/>
            <person name="Voegtly L."/>
            <person name="Shi R."/>
            <person name="Duckworth R."/>
            <person name="Johnson A."/>
            <person name="Loviza R."/>
            <person name="Walstead R."/>
            <person name="Shah Z."/>
            <person name="Kiflezghi M."/>
            <person name="Wade K."/>
            <person name="Ball S.L."/>
            <person name="Bradley K.W."/>
            <person name="Asai D.J."/>
            <person name="Bowman C.A."/>
            <person name="Russell D.A."/>
            <person name="Pope W.H."/>
            <person name="Jacobs-Sera D."/>
            <person name="Hendrix R.W."/>
            <person name="Hatfull G.F."/>
        </authorList>
    </citation>
    <scope>NUCLEOTIDE SEQUENCE [LARGE SCALE GENOMIC DNA]</scope>
    <source>
        <strain evidence="6 7">DSM 27710</strain>
    </source>
</reference>
<dbReference type="KEGG" id="vin:AKJ08_2963"/>
<evidence type="ECO:0000256" key="5">
    <source>
        <dbReference type="SAM" id="Phobius"/>
    </source>
</evidence>
<dbReference type="RefSeq" id="WP_050726726.1">
    <property type="nucleotide sequence ID" value="NZ_CP012332.1"/>
</dbReference>
<evidence type="ECO:0000256" key="3">
    <source>
        <dbReference type="ARBA" id="ARBA00022989"/>
    </source>
</evidence>
<feature type="transmembrane region" description="Helical" evidence="5">
    <location>
        <begin position="21"/>
        <end position="43"/>
    </location>
</feature>
<keyword evidence="3 5" id="KW-1133">Transmembrane helix</keyword>
<evidence type="ECO:0000256" key="4">
    <source>
        <dbReference type="ARBA" id="ARBA00023136"/>
    </source>
</evidence>